<keyword evidence="2" id="KW-0472">Membrane</keyword>
<feature type="transmembrane region" description="Helical" evidence="2">
    <location>
        <begin position="45"/>
        <end position="64"/>
    </location>
</feature>
<feature type="transmembrane region" description="Helical" evidence="2">
    <location>
        <begin position="76"/>
        <end position="96"/>
    </location>
</feature>
<gene>
    <name evidence="3" type="ORF">MNEG_0629</name>
</gene>
<evidence type="ECO:0000313" key="4">
    <source>
        <dbReference type="Proteomes" id="UP000054498"/>
    </source>
</evidence>
<dbReference type="KEGG" id="mng:MNEG_0629"/>
<dbReference type="AlphaFoldDB" id="A0A0D2MXW6"/>
<feature type="region of interest" description="Disordered" evidence="1">
    <location>
        <begin position="181"/>
        <end position="251"/>
    </location>
</feature>
<feature type="compositionally biased region" description="Pro residues" evidence="1">
    <location>
        <begin position="201"/>
        <end position="210"/>
    </location>
</feature>
<protein>
    <submittedName>
        <fullName evidence="3">Uncharacterized protein</fullName>
    </submittedName>
</protein>
<reference evidence="3 4" key="1">
    <citation type="journal article" date="2013" name="BMC Genomics">
        <title>Reconstruction of the lipid metabolism for the microalga Monoraphidium neglectum from its genome sequence reveals characteristics suitable for biofuel production.</title>
        <authorList>
            <person name="Bogen C."/>
            <person name="Al-Dilaimi A."/>
            <person name="Albersmeier A."/>
            <person name="Wichmann J."/>
            <person name="Grundmann M."/>
            <person name="Rupp O."/>
            <person name="Lauersen K.J."/>
            <person name="Blifernez-Klassen O."/>
            <person name="Kalinowski J."/>
            <person name="Goesmann A."/>
            <person name="Mussgnug J.H."/>
            <person name="Kruse O."/>
        </authorList>
    </citation>
    <scope>NUCLEOTIDE SEQUENCE [LARGE SCALE GENOMIC DNA]</scope>
    <source>
        <strain evidence="3 4">SAG 48.87</strain>
    </source>
</reference>
<keyword evidence="4" id="KW-1185">Reference proteome</keyword>
<evidence type="ECO:0000313" key="3">
    <source>
        <dbReference type="EMBL" id="KIZ07320.1"/>
    </source>
</evidence>
<name>A0A0D2MXW6_9CHLO</name>
<sequence>MLQLSRRPQEFTQNFTAFMNVHHLLSLSWFTPWMVLFAPRGAEGAPIWNTVFFYLCAAIPNHTYKLVQCSINQATAWYGWLLGPAICGHWLVLLASQRYYFAQCACSAWGCWTPGTVMMLLGAWGMALYDVPQFLNSLVSCNSKLLGARIGLKDIGGLLAARAREDRVIVEVILDGGSGGGGGGSSGYKGGSGSGGGGPSASPPPPPPPRRSARLGAGGGVGGKAKGYEQREGEDDTASASRDQQELAKQQAIVAPAEVVPPAAAAAGDAGPPPAVRVVRLQAGGVETSCVGVAPGGRKRRQQQMLRAAQAAQLATEGAEVDCERYCKTVSLQCGGEQTVSYGLGPGERKGDFARARFMRGPRPG</sequence>
<keyword evidence="2" id="KW-1133">Transmembrane helix</keyword>
<evidence type="ECO:0000256" key="2">
    <source>
        <dbReference type="SAM" id="Phobius"/>
    </source>
</evidence>
<evidence type="ECO:0000256" key="1">
    <source>
        <dbReference type="SAM" id="MobiDB-lite"/>
    </source>
</evidence>
<dbReference type="GeneID" id="25726747"/>
<feature type="compositionally biased region" description="Gly residues" evidence="1">
    <location>
        <begin position="216"/>
        <end position="225"/>
    </location>
</feature>
<feature type="compositionally biased region" description="Gly residues" evidence="1">
    <location>
        <begin position="181"/>
        <end position="199"/>
    </location>
</feature>
<dbReference type="EMBL" id="KK100273">
    <property type="protein sequence ID" value="KIZ07320.1"/>
    <property type="molecule type" value="Genomic_DNA"/>
</dbReference>
<accession>A0A0D2MXW6</accession>
<proteinExistence type="predicted"/>
<feature type="transmembrane region" description="Helical" evidence="2">
    <location>
        <begin position="21"/>
        <end position="39"/>
    </location>
</feature>
<dbReference type="Proteomes" id="UP000054498">
    <property type="component" value="Unassembled WGS sequence"/>
</dbReference>
<dbReference type="RefSeq" id="XP_013906339.1">
    <property type="nucleotide sequence ID" value="XM_014050885.1"/>
</dbReference>
<dbReference type="OrthoDB" id="10456458at2759"/>
<keyword evidence="2" id="KW-0812">Transmembrane</keyword>
<organism evidence="3 4">
    <name type="scientific">Monoraphidium neglectum</name>
    <dbReference type="NCBI Taxonomy" id="145388"/>
    <lineage>
        <taxon>Eukaryota</taxon>
        <taxon>Viridiplantae</taxon>
        <taxon>Chlorophyta</taxon>
        <taxon>core chlorophytes</taxon>
        <taxon>Chlorophyceae</taxon>
        <taxon>CS clade</taxon>
        <taxon>Sphaeropleales</taxon>
        <taxon>Selenastraceae</taxon>
        <taxon>Monoraphidium</taxon>
    </lineage>
</organism>